<evidence type="ECO:0000256" key="5">
    <source>
        <dbReference type="SAM" id="MobiDB-lite"/>
    </source>
</evidence>
<name>A0A2V0NJH6_9CHLO</name>
<feature type="repeat" description="WD" evidence="4">
    <location>
        <begin position="206"/>
        <end position="238"/>
    </location>
</feature>
<comment type="caution">
    <text evidence="8">The sequence shown here is derived from an EMBL/GenBank/DDBJ whole genome shotgun (WGS) entry which is preliminary data.</text>
</comment>
<sequence length="792" mass="82463">MRLKLSQAAGQAHTELAVAVCWNAASELYSCSDDHSVFRWSARGDPEGKVCVIEGCFFTDLQWYPAGTKRQQSGANDVFALACTDGSFKLVKRAGRIEKSVEAHQGAALCLRWSQDGSALATAGEDGRVKIWSRTGMLRSTLAQADAPVHALAWGKDADSLAFCSGESVAVRPLQGGGGGGGGAPGGSPAGGGGGGGPRAGAGVAWRAHDGVVLALDWSPVSGLIVTAGEDCKYKVWDPFGRLLHQSAPADHALCSAAWCPGGQLFAVGGFDCITLCDRAGWAHARARADVGSVLSLSWSPDGAQLAGAGGGGRVAVGRLVGAVAEDARAHAVLEDAARVVVHDAGAETREVLELREPVVKMSLGWGHLVLATASQCHIFSTSNFNTPHIFDLQQPLQLLLQCERSMLLVDAAAGMQVVTYEGRAVCSPKAAGMHPELLSQQMVALSPDTIAALDAPGGAGVRLFDTAQGRQQGEPIKHGAEIRQVALSQSGPSPERLLAIVDANRELHLVHCATRARAKLASGVDAAAWHEGAPMLAAIADGRLAVWQHAGVAFLDAGLLDATRRVRGDSRFEQGAAVSGFFSGRVLIERADGARVAAWVPPYPALLHDLARRGAWEKAVRLCRFVADASLWAVLAAASMAAGELAAAEAAFAELGTADRLAFVQRLARVPSPEVRAARLALYRRRPAEAEALLLKAGLVYHAVKLHVRMHNWGRALELAQAQGRHVDTVLLHRQRALRRRGGGAETLPALRAAAAAAGAVDEGAVAARDRQAAARERAGGGGAGGGGGGL</sequence>
<organism evidence="8 9">
    <name type="scientific">Raphidocelis subcapitata</name>
    <dbReference type="NCBI Taxonomy" id="307507"/>
    <lineage>
        <taxon>Eukaryota</taxon>
        <taxon>Viridiplantae</taxon>
        <taxon>Chlorophyta</taxon>
        <taxon>core chlorophytes</taxon>
        <taxon>Chlorophyceae</taxon>
        <taxon>CS clade</taxon>
        <taxon>Sphaeropleales</taxon>
        <taxon>Selenastraceae</taxon>
        <taxon>Raphidocelis</taxon>
    </lineage>
</organism>
<keyword evidence="9" id="KW-1185">Reference proteome</keyword>
<dbReference type="InParanoid" id="A0A2V0NJH6"/>
<feature type="domain" description="IFT80/172/WDR35 TPR" evidence="7">
    <location>
        <begin position="632"/>
        <end position="779"/>
    </location>
</feature>
<feature type="region of interest" description="Disordered" evidence="5">
    <location>
        <begin position="773"/>
        <end position="792"/>
    </location>
</feature>
<dbReference type="Pfam" id="PF00400">
    <property type="entry name" value="WD40"/>
    <property type="match status" value="2"/>
</dbReference>
<keyword evidence="3" id="KW-0966">Cell projection</keyword>
<dbReference type="GO" id="GO:0060271">
    <property type="term" value="P:cilium assembly"/>
    <property type="evidence" value="ECO:0007669"/>
    <property type="project" value="TreeGrafter"/>
</dbReference>
<dbReference type="GO" id="GO:0005929">
    <property type="term" value="C:cilium"/>
    <property type="evidence" value="ECO:0007669"/>
    <property type="project" value="UniProtKB-SubCell"/>
</dbReference>
<feature type="compositionally biased region" description="Gly residues" evidence="5">
    <location>
        <begin position="781"/>
        <end position="792"/>
    </location>
</feature>
<dbReference type="Pfam" id="PF23335">
    <property type="entry name" value="Beta-prop_IFT80_2nd"/>
    <property type="match status" value="1"/>
</dbReference>
<dbReference type="PANTHER" id="PTHR24098:SF0">
    <property type="entry name" value="OUTER SEGMENT 5"/>
    <property type="match status" value="1"/>
</dbReference>
<feature type="repeat" description="WD" evidence="4">
    <location>
        <begin position="101"/>
        <end position="133"/>
    </location>
</feature>
<accession>A0A2V0NJH6</accession>
<dbReference type="SUPFAM" id="SSF50978">
    <property type="entry name" value="WD40 repeat-like"/>
    <property type="match status" value="2"/>
</dbReference>
<dbReference type="AlphaFoldDB" id="A0A2V0NJH6"/>
<keyword evidence="4" id="KW-0853">WD repeat</keyword>
<dbReference type="SMART" id="SM00320">
    <property type="entry name" value="WD40"/>
    <property type="match status" value="7"/>
</dbReference>
<keyword evidence="2" id="KW-0969">Cilium</keyword>
<dbReference type="PANTHER" id="PTHR24098">
    <property type="entry name" value="OUTER SEGMENT 5"/>
    <property type="match status" value="1"/>
</dbReference>
<evidence type="ECO:0000259" key="6">
    <source>
        <dbReference type="Pfam" id="PF23335"/>
    </source>
</evidence>
<evidence type="ECO:0000313" key="9">
    <source>
        <dbReference type="Proteomes" id="UP000247498"/>
    </source>
</evidence>
<dbReference type="InterPro" id="IPR056456">
    <property type="entry name" value="Beta-prop_IFT80_2nd"/>
</dbReference>
<dbReference type="Gene3D" id="1.25.40.470">
    <property type="match status" value="1"/>
</dbReference>
<reference evidence="8 9" key="1">
    <citation type="journal article" date="2018" name="Sci. Rep.">
        <title>Raphidocelis subcapitata (=Pseudokirchneriella subcapitata) provides an insight into genome evolution and environmental adaptations in the Sphaeropleales.</title>
        <authorList>
            <person name="Suzuki S."/>
            <person name="Yamaguchi H."/>
            <person name="Nakajima N."/>
            <person name="Kawachi M."/>
        </authorList>
    </citation>
    <scope>NUCLEOTIDE SEQUENCE [LARGE SCALE GENOMIC DNA]</scope>
    <source>
        <strain evidence="8 9">NIES-35</strain>
    </source>
</reference>
<dbReference type="GO" id="GO:0030992">
    <property type="term" value="C:intraciliary transport particle B"/>
    <property type="evidence" value="ECO:0007669"/>
    <property type="project" value="TreeGrafter"/>
</dbReference>
<feature type="domain" description="IFT80 second beta-propeller" evidence="6">
    <location>
        <begin position="327"/>
        <end position="604"/>
    </location>
</feature>
<evidence type="ECO:0000256" key="1">
    <source>
        <dbReference type="ARBA" id="ARBA00004138"/>
    </source>
</evidence>
<keyword evidence="8" id="KW-0282">Flagellum</keyword>
<evidence type="ECO:0000256" key="2">
    <source>
        <dbReference type="ARBA" id="ARBA00023069"/>
    </source>
</evidence>
<evidence type="ECO:0000256" key="4">
    <source>
        <dbReference type="PROSITE-ProRule" id="PRU00221"/>
    </source>
</evidence>
<protein>
    <submittedName>
        <fullName evidence="8">Intraflagellar transport 80 protein</fullName>
    </submittedName>
</protein>
<dbReference type="Pfam" id="PF23387">
    <property type="entry name" value="TPR_IFT80_172"/>
    <property type="match status" value="1"/>
</dbReference>
<dbReference type="PROSITE" id="PS50294">
    <property type="entry name" value="WD_REPEATS_REGION"/>
    <property type="match status" value="2"/>
</dbReference>
<dbReference type="Proteomes" id="UP000247498">
    <property type="component" value="Unassembled WGS sequence"/>
</dbReference>
<dbReference type="Gene3D" id="2.130.10.10">
    <property type="entry name" value="YVTN repeat-like/Quinoprotein amine dehydrogenase"/>
    <property type="match status" value="2"/>
</dbReference>
<dbReference type="InterPro" id="IPR056157">
    <property type="entry name" value="TPR_IFT80_172_dom"/>
</dbReference>
<dbReference type="OrthoDB" id="408728at2759"/>
<evidence type="ECO:0000256" key="3">
    <source>
        <dbReference type="ARBA" id="ARBA00023273"/>
    </source>
</evidence>
<dbReference type="PROSITE" id="PS50082">
    <property type="entry name" value="WD_REPEATS_2"/>
    <property type="match status" value="2"/>
</dbReference>
<dbReference type="EMBL" id="BDRX01000001">
    <property type="protein sequence ID" value="GBF87364.1"/>
    <property type="molecule type" value="Genomic_DNA"/>
</dbReference>
<feature type="region of interest" description="Disordered" evidence="5">
    <location>
        <begin position="175"/>
        <end position="201"/>
    </location>
</feature>
<dbReference type="InterPro" id="IPR001680">
    <property type="entry name" value="WD40_rpt"/>
</dbReference>
<feature type="compositionally biased region" description="Gly residues" evidence="5">
    <location>
        <begin position="175"/>
        <end position="200"/>
    </location>
</feature>
<evidence type="ECO:0000259" key="7">
    <source>
        <dbReference type="Pfam" id="PF23387"/>
    </source>
</evidence>
<gene>
    <name evidence="8" type="ORF">Rsub_00075</name>
</gene>
<comment type="subcellular location">
    <subcellularLocation>
        <location evidence="1">Cell projection</location>
        <location evidence="1">Cilium</location>
    </subcellularLocation>
</comment>
<dbReference type="STRING" id="307507.A0A2V0NJH6"/>
<evidence type="ECO:0000313" key="8">
    <source>
        <dbReference type="EMBL" id="GBF87364.1"/>
    </source>
</evidence>
<proteinExistence type="predicted"/>
<dbReference type="InterPro" id="IPR015943">
    <property type="entry name" value="WD40/YVTN_repeat-like_dom_sf"/>
</dbReference>
<dbReference type="InterPro" id="IPR036322">
    <property type="entry name" value="WD40_repeat_dom_sf"/>
</dbReference>